<evidence type="ECO:0000256" key="4">
    <source>
        <dbReference type="ARBA" id="ARBA00023136"/>
    </source>
</evidence>
<organism evidence="7 8">
    <name type="scientific">Actinocrispum wychmicini</name>
    <dbReference type="NCBI Taxonomy" id="1213861"/>
    <lineage>
        <taxon>Bacteria</taxon>
        <taxon>Bacillati</taxon>
        <taxon>Actinomycetota</taxon>
        <taxon>Actinomycetes</taxon>
        <taxon>Pseudonocardiales</taxon>
        <taxon>Pseudonocardiaceae</taxon>
        <taxon>Actinocrispum</taxon>
    </lineage>
</organism>
<keyword evidence="4 6" id="KW-0472">Membrane</keyword>
<evidence type="ECO:0000256" key="3">
    <source>
        <dbReference type="ARBA" id="ARBA00022989"/>
    </source>
</evidence>
<accession>A0A4R2JPJ6</accession>
<keyword evidence="2 6" id="KW-0812">Transmembrane</keyword>
<evidence type="ECO:0000256" key="2">
    <source>
        <dbReference type="ARBA" id="ARBA00022692"/>
    </source>
</evidence>
<evidence type="ECO:0000256" key="1">
    <source>
        <dbReference type="ARBA" id="ARBA00004167"/>
    </source>
</evidence>
<evidence type="ECO:0000313" key="7">
    <source>
        <dbReference type="EMBL" id="TCO58679.1"/>
    </source>
</evidence>
<name>A0A4R2JPJ6_9PSEU</name>
<evidence type="ECO:0008006" key="9">
    <source>
        <dbReference type="Google" id="ProtNLM"/>
    </source>
</evidence>
<feature type="compositionally biased region" description="Low complexity" evidence="5">
    <location>
        <begin position="78"/>
        <end position="124"/>
    </location>
</feature>
<evidence type="ECO:0000313" key="8">
    <source>
        <dbReference type="Proteomes" id="UP000295680"/>
    </source>
</evidence>
<dbReference type="PANTHER" id="PTHR30168">
    <property type="entry name" value="PUTATIVE MEMBRANE PROTEIN YPFJ"/>
    <property type="match status" value="1"/>
</dbReference>
<comment type="subcellular location">
    <subcellularLocation>
        <location evidence="1">Membrane</location>
        <topology evidence="1">Single-pass membrane protein</topology>
    </subcellularLocation>
</comment>
<dbReference type="PANTHER" id="PTHR30168:SF0">
    <property type="entry name" value="INNER MEMBRANE PROTEIN"/>
    <property type="match status" value="1"/>
</dbReference>
<dbReference type="RefSeq" id="WP_165960598.1">
    <property type="nucleotide sequence ID" value="NZ_SLWS01000005.1"/>
</dbReference>
<proteinExistence type="predicted"/>
<evidence type="ECO:0000256" key="6">
    <source>
        <dbReference type="SAM" id="Phobius"/>
    </source>
</evidence>
<comment type="caution">
    <text evidence="7">The sequence shown here is derived from an EMBL/GenBank/DDBJ whole genome shotgun (WGS) entry which is preliminary data.</text>
</comment>
<gene>
    <name evidence="7" type="ORF">EV192_105750</name>
</gene>
<dbReference type="Proteomes" id="UP000295680">
    <property type="component" value="Unassembled WGS sequence"/>
</dbReference>
<feature type="region of interest" description="Disordered" evidence="5">
    <location>
        <begin position="67"/>
        <end position="153"/>
    </location>
</feature>
<dbReference type="AlphaFoldDB" id="A0A4R2JPJ6"/>
<dbReference type="Pfam" id="PF04228">
    <property type="entry name" value="Zn_peptidase"/>
    <property type="match status" value="1"/>
</dbReference>
<keyword evidence="3 6" id="KW-1133">Transmembrane helix</keyword>
<dbReference type="EMBL" id="SLWS01000005">
    <property type="protein sequence ID" value="TCO58679.1"/>
    <property type="molecule type" value="Genomic_DNA"/>
</dbReference>
<reference evidence="7 8" key="1">
    <citation type="submission" date="2019-03" db="EMBL/GenBank/DDBJ databases">
        <title>Genomic Encyclopedia of Type Strains, Phase IV (KMG-IV): sequencing the most valuable type-strain genomes for metagenomic binning, comparative biology and taxonomic classification.</title>
        <authorList>
            <person name="Goeker M."/>
        </authorList>
    </citation>
    <scope>NUCLEOTIDE SEQUENCE [LARGE SCALE GENOMIC DNA]</scope>
    <source>
        <strain evidence="7 8">DSM 45934</strain>
    </source>
</reference>
<dbReference type="InterPro" id="IPR007343">
    <property type="entry name" value="Uncharacterised_pept_Zn_put"/>
</dbReference>
<protein>
    <recommendedName>
        <fullName evidence="9">Metalloprotease</fullName>
    </recommendedName>
</protein>
<evidence type="ECO:0000256" key="5">
    <source>
        <dbReference type="SAM" id="MobiDB-lite"/>
    </source>
</evidence>
<dbReference type="GO" id="GO:0016020">
    <property type="term" value="C:membrane"/>
    <property type="evidence" value="ECO:0007669"/>
    <property type="project" value="UniProtKB-SubCell"/>
</dbReference>
<keyword evidence="8" id="KW-1185">Reference proteome</keyword>
<sequence>MPVAPPPRAMPIPVLPPPTVPAWHPQPMFRPRKQRTGLIVTVSLVSVLVVTVGLIVVLSATAKKHSSSVADSGYNDYPTTSASPVPTTSTAFSTTTTTTTTSSATATSSSSRASTPTSSSSRPSGPQPVHQTKNNPLFGGENGTNTSTCNLPRWKSDPESAKAFFTATLPCLEAEWKPVLARANLPYFSPKLAFPTGTTWNSPCGTTKGSEAAAFYCSADNTLYLPYEGLHTKEIGAHPGSYLAVMAHEFGHHVQAVSGVMDASFDDEYAAGADTAAGLEINRRFELQAECFGGMWFAGAWNGKGSIDDNIVNEMLKDGYTRGDDNNPNGPRDHGTRAHYGAWQQQGYTKNRTFQCNTYNVPSDAVS</sequence>
<feature type="transmembrane region" description="Helical" evidence="6">
    <location>
        <begin position="38"/>
        <end position="58"/>
    </location>
</feature>